<dbReference type="InterPro" id="IPR003146">
    <property type="entry name" value="M14A_act_pep"/>
</dbReference>
<proteinExistence type="inferred from homology"/>
<keyword evidence="11" id="KW-0482">Metalloprotease</keyword>
<evidence type="ECO:0000256" key="5">
    <source>
        <dbReference type="ARBA" id="ARBA00022645"/>
    </source>
</evidence>
<comment type="similarity">
    <text evidence="3 15">Belongs to the peptidase M14 family.</text>
</comment>
<comment type="subcellular location">
    <subcellularLocation>
        <location evidence="2">Secreted</location>
    </subcellularLocation>
</comment>
<dbReference type="InterPro" id="IPR000834">
    <property type="entry name" value="Peptidase_M14"/>
</dbReference>
<dbReference type="GO" id="GO:0008270">
    <property type="term" value="F:zinc ion binding"/>
    <property type="evidence" value="ECO:0007669"/>
    <property type="project" value="InterPro"/>
</dbReference>
<dbReference type="CDD" id="cd03860">
    <property type="entry name" value="M14_CP_A-B_like"/>
    <property type="match status" value="1"/>
</dbReference>
<dbReference type="SUPFAM" id="SSF54897">
    <property type="entry name" value="Protease propeptides/inhibitors"/>
    <property type="match status" value="1"/>
</dbReference>
<dbReference type="PANTHER" id="PTHR11705:SF153">
    <property type="entry name" value="ZINC CARBOXYPEPTIDASE A 1-LIKE PROTEIN"/>
    <property type="match status" value="1"/>
</dbReference>
<keyword evidence="4" id="KW-0964">Secreted</keyword>
<keyword evidence="8 16" id="KW-0732">Signal</keyword>
<dbReference type="Gene3D" id="3.30.70.340">
    <property type="entry name" value="Metallocarboxypeptidase-like"/>
    <property type="match status" value="1"/>
</dbReference>
<dbReference type="EMBL" id="JAPWTK010000267">
    <property type="protein sequence ID" value="KAJ8944095.1"/>
    <property type="molecule type" value="Genomic_DNA"/>
</dbReference>
<evidence type="ECO:0000256" key="16">
    <source>
        <dbReference type="SAM" id="SignalP"/>
    </source>
</evidence>
<evidence type="ECO:0000256" key="9">
    <source>
        <dbReference type="ARBA" id="ARBA00022801"/>
    </source>
</evidence>
<evidence type="ECO:0000256" key="10">
    <source>
        <dbReference type="ARBA" id="ARBA00022833"/>
    </source>
</evidence>
<keyword evidence="10" id="KW-0862">Zinc</keyword>
<evidence type="ECO:0000256" key="2">
    <source>
        <dbReference type="ARBA" id="ARBA00004613"/>
    </source>
</evidence>
<keyword evidence="6" id="KW-0645">Protease</keyword>
<evidence type="ECO:0000256" key="8">
    <source>
        <dbReference type="ARBA" id="ARBA00022729"/>
    </source>
</evidence>
<dbReference type="Pfam" id="PF00246">
    <property type="entry name" value="Peptidase_M14"/>
    <property type="match status" value="1"/>
</dbReference>
<dbReference type="GO" id="GO:0006508">
    <property type="term" value="P:proteolysis"/>
    <property type="evidence" value="ECO:0007669"/>
    <property type="project" value="UniProtKB-KW"/>
</dbReference>
<dbReference type="SMART" id="SM00631">
    <property type="entry name" value="Zn_pept"/>
    <property type="match status" value="1"/>
</dbReference>
<keyword evidence="9" id="KW-0378">Hydrolase</keyword>
<dbReference type="GO" id="GO:0004181">
    <property type="term" value="F:metallocarboxypeptidase activity"/>
    <property type="evidence" value="ECO:0007669"/>
    <property type="project" value="InterPro"/>
</dbReference>
<feature type="domain" description="Peptidase M14" evidence="17">
    <location>
        <begin position="124"/>
        <end position="417"/>
    </location>
</feature>
<name>A0AAV8XZE0_9CUCU</name>
<keyword evidence="5" id="KW-0121">Carboxypeptidase</keyword>
<evidence type="ECO:0000313" key="19">
    <source>
        <dbReference type="Proteomes" id="UP001162162"/>
    </source>
</evidence>
<dbReference type="InterPro" id="IPR036990">
    <property type="entry name" value="M14A-like_propep"/>
</dbReference>
<feature type="chain" id="PRO_5044012527" description="Zinc carboxypeptidase A 1" evidence="16">
    <location>
        <begin position="22"/>
        <end position="422"/>
    </location>
</feature>
<dbReference type="PANTHER" id="PTHR11705">
    <property type="entry name" value="PROTEASE FAMILY M14 CARBOXYPEPTIDASE A,B"/>
    <property type="match status" value="1"/>
</dbReference>
<dbReference type="Gene3D" id="3.40.630.10">
    <property type="entry name" value="Zn peptidases"/>
    <property type="match status" value="1"/>
</dbReference>
<keyword evidence="7" id="KW-0479">Metal-binding</keyword>
<evidence type="ECO:0000256" key="4">
    <source>
        <dbReference type="ARBA" id="ARBA00022525"/>
    </source>
</evidence>
<dbReference type="PROSITE" id="PS52035">
    <property type="entry name" value="PEPTIDASE_M14"/>
    <property type="match status" value="1"/>
</dbReference>
<dbReference type="FunFam" id="3.40.630.10:FF:000040">
    <property type="entry name" value="zinc carboxypeptidase"/>
    <property type="match status" value="1"/>
</dbReference>
<evidence type="ECO:0000256" key="15">
    <source>
        <dbReference type="PROSITE-ProRule" id="PRU01379"/>
    </source>
</evidence>
<organism evidence="18 19">
    <name type="scientific">Aromia moschata</name>
    <dbReference type="NCBI Taxonomy" id="1265417"/>
    <lineage>
        <taxon>Eukaryota</taxon>
        <taxon>Metazoa</taxon>
        <taxon>Ecdysozoa</taxon>
        <taxon>Arthropoda</taxon>
        <taxon>Hexapoda</taxon>
        <taxon>Insecta</taxon>
        <taxon>Pterygota</taxon>
        <taxon>Neoptera</taxon>
        <taxon>Endopterygota</taxon>
        <taxon>Coleoptera</taxon>
        <taxon>Polyphaga</taxon>
        <taxon>Cucujiformia</taxon>
        <taxon>Chrysomeloidea</taxon>
        <taxon>Cerambycidae</taxon>
        <taxon>Cerambycinae</taxon>
        <taxon>Callichromatini</taxon>
        <taxon>Aromia</taxon>
    </lineage>
</organism>
<evidence type="ECO:0000256" key="12">
    <source>
        <dbReference type="ARBA" id="ARBA00023157"/>
    </source>
</evidence>
<evidence type="ECO:0000256" key="13">
    <source>
        <dbReference type="ARBA" id="ARBA00057299"/>
    </source>
</evidence>
<keyword evidence="19" id="KW-1185">Reference proteome</keyword>
<comment type="function">
    <text evidence="13">Involved in the digestion of the blood meal.</text>
</comment>
<evidence type="ECO:0000256" key="6">
    <source>
        <dbReference type="ARBA" id="ARBA00022670"/>
    </source>
</evidence>
<evidence type="ECO:0000256" key="11">
    <source>
        <dbReference type="ARBA" id="ARBA00023049"/>
    </source>
</evidence>
<evidence type="ECO:0000313" key="18">
    <source>
        <dbReference type="EMBL" id="KAJ8944095.1"/>
    </source>
</evidence>
<feature type="active site" description="Proton donor/acceptor" evidence="15">
    <location>
        <position position="383"/>
    </location>
</feature>
<comment type="cofactor">
    <cofactor evidence="1">
        <name>Zn(2+)</name>
        <dbReference type="ChEBI" id="CHEBI:29105"/>
    </cofactor>
</comment>
<evidence type="ECO:0000256" key="7">
    <source>
        <dbReference type="ARBA" id="ARBA00022723"/>
    </source>
</evidence>
<dbReference type="Proteomes" id="UP001162162">
    <property type="component" value="Unassembled WGS sequence"/>
</dbReference>
<gene>
    <name evidence="18" type="ORF">NQ318_019433</name>
</gene>
<dbReference type="AlphaFoldDB" id="A0AAV8XZE0"/>
<dbReference type="Pfam" id="PF02244">
    <property type="entry name" value="Propep_M14"/>
    <property type="match status" value="1"/>
</dbReference>
<evidence type="ECO:0000259" key="17">
    <source>
        <dbReference type="PROSITE" id="PS52035"/>
    </source>
</evidence>
<dbReference type="GO" id="GO:0005615">
    <property type="term" value="C:extracellular space"/>
    <property type="evidence" value="ECO:0007669"/>
    <property type="project" value="TreeGrafter"/>
</dbReference>
<accession>A0AAV8XZE0</accession>
<evidence type="ECO:0000256" key="1">
    <source>
        <dbReference type="ARBA" id="ARBA00001947"/>
    </source>
</evidence>
<evidence type="ECO:0000256" key="14">
    <source>
        <dbReference type="ARBA" id="ARBA00069039"/>
    </source>
</evidence>
<dbReference type="SUPFAM" id="SSF53187">
    <property type="entry name" value="Zn-dependent exopeptidases"/>
    <property type="match status" value="1"/>
</dbReference>
<evidence type="ECO:0000256" key="3">
    <source>
        <dbReference type="ARBA" id="ARBA00005988"/>
    </source>
</evidence>
<keyword evidence="12" id="KW-1015">Disulfide bond</keyword>
<protein>
    <recommendedName>
        <fullName evidence="14">Zinc carboxypeptidase A 1</fullName>
    </recommendedName>
</protein>
<comment type="caution">
    <text evidence="18">The sequence shown here is derived from an EMBL/GenBank/DDBJ whole genome shotgun (WGS) entry which is preliminary data.</text>
</comment>
<feature type="signal peptide" evidence="16">
    <location>
        <begin position="1"/>
        <end position="21"/>
    </location>
</feature>
<sequence>MGKLFTVLYYVFILVISLSLAEKIRYDNHKLYSVTPKHLESLKFLRHLEEEGWQNYNFWTSPTRVGTPVSILVAPEGFAEIEKMAASSNMDVKIVHQNVQQLIDDESSRSTVSTARSGNFGWDSYHTLDEINSWLISLVETYPNLLTTVEGGKTYENRTILGVKLSYSNANANNTVFLEATIHAREWIAPAVQTYILNEFLTSNNASVRQLAESYDWYFFPIFNPDGYEYSHTTDRMWRKTRVPHSILCAGADPNRNWNYHWGVAGTSASPCSDAYRGPAAFSEPLVRSAAEFIESVAEKLVAYISFHSFGQMLLLPYGHTSEHLDNYDLVYDIGLKAAETLRQRYGTEYVVGTIYDTIYPASGSSVDWVKGMFKTPIAYGYELRDRGEFGFLLPADQIVPTALETLDSFITIFEEYEKSKD</sequence>
<reference evidence="18" key="1">
    <citation type="journal article" date="2023" name="Insect Mol. Biol.">
        <title>Genome sequencing provides insights into the evolution of gene families encoding plant cell wall-degrading enzymes in longhorned beetles.</title>
        <authorList>
            <person name="Shin N.R."/>
            <person name="Okamura Y."/>
            <person name="Kirsch R."/>
            <person name="Pauchet Y."/>
        </authorList>
    </citation>
    <scope>NUCLEOTIDE SEQUENCE</scope>
    <source>
        <strain evidence="18">AMC_N1</strain>
    </source>
</reference>
<dbReference type="FunFam" id="3.30.70.340:FF:000002">
    <property type="entry name" value="Carboxypeptidase A"/>
    <property type="match status" value="1"/>
</dbReference>
<dbReference type="PRINTS" id="PR00765">
    <property type="entry name" value="CRBOXYPTASEA"/>
</dbReference>